<comment type="caution">
    <text evidence="2">The sequence shown here is derived from an EMBL/GenBank/DDBJ whole genome shotgun (WGS) entry which is preliminary data.</text>
</comment>
<accession>A0A1J7BSQ5</accession>
<keyword evidence="1" id="KW-1133">Transmembrane helix</keyword>
<keyword evidence="1" id="KW-0812">Transmembrane</keyword>
<organism evidence="2 3">
    <name type="scientific">Flavobacterium johnsoniae</name>
    <name type="common">Cytophaga johnsonae</name>
    <dbReference type="NCBI Taxonomy" id="986"/>
    <lineage>
        <taxon>Bacteria</taxon>
        <taxon>Pseudomonadati</taxon>
        <taxon>Bacteroidota</taxon>
        <taxon>Flavobacteriia</taxon>
        <taxon>Flavobacteriales</taxon>
        <taxon>Flavobacteriaceae</taxon>
        <taxon>Flavobacterium</taxon>
    </lineage>
</organism>
<feature type="transmembrane region" description="Helical" evidence="1">
    <location>
        <begin position="44"/>
        <end position="64"/>
    </location>
</feature>
<reference evidence="2 3" key="1">
    <citation type="submission" date="2016-10" db="EMBL/GenBank/DDBJ databases">
        <title>Draft Genome Sequence of Rhizobacteria Flavobacterium johnsoniae CI04.</title>
        <authorList>
            <person name="Bravo J.I."/>
            <person name="Lozano G.L."/>
            <person name="Handelsman J."/>
        </authorList>
    </citation>
    <scope>NUCLEOTIDE SEQUENCE [LARGE SCALE GENOMIC DNA]</scope>
    <source>
        <strain evidence="2 3">CI04</strain>
    </source>
</reference>
<dbReference type="EMBL" id="MLFK01000007">
    <property type="protein sequence ID" value="OIV41739.1"/>
    <property type="molecule type" value="Genomic_DNA"/>
</dbReference>
<keyword evidence="1" id="KW-0472">Membrane</keyword>
<keyword evidence="3" id="KW-1185">Reference proteome</keyword>
<dbReference type="Proteomes" id="UP000182826">
    <property type="component" value="Unassembled WGS sequence"/>
</dbReference>
<proteinExistence type="predicted"/>
<evidence type="ECO:0000256" key="1">
    <source>
        <dbReference type="SAM" id="Phobius"/>
    </source>
</evidence>
<sequence>MKFMKSLFKRRTEPFVYHRYYLLVQKRWAEKMQRATAGLSKTKLILGLLFFTVLASGYLIYNLYRTFYKEAGAGAASKIKTINLKN</sequence>
<name>A0A1J7BSQ5_FLAJO</name>
<evidence type="ECO:0000313" key="3">
    <source>
        <dbReference type="Proteomes" id="UP000182826"/>
    </source>
</evidence>
<protein>
    <submittedName>
        <fullName evidence="2">Uncharacterized protein</fullName>
    </submittedName>
</protein>
<dbReference type="AlphaFoldDB" id="A0A1J7BSQ5"/>
<evidence type="ECO:0000313" key="2">
    <source>
        <dbReference type="EMBL" id="OIV41739.1"/>
    </source>
</evidence>
<gene>
    <name evidence="2" type="ORF">BKM63_14585</name>
</gene>